<keyword evidence="1" id="KW-0802">TPR repeat</keyword>
<evidence type="ECO:0008006" key="5">
    <source>
        <dbReference type="Google" id="ProtNLM"/>
    </source>
</evidence>
<sequence length="772" mass="82732">MVNGSSPVVSLDHIGAVSSTTDLAHLLRQLRRRQARQQGGPEVTYRALAARTGWSIGILAGYFGGQVLPPTDRFDVLVALLDATPTERGALATARDRAQEGRRAVDKDQEKTGKRTPRQLPTAACTFAGRARQLADLDGSRRNWTVAVVSGTAGVGKTALAVHWAHRVADQFPDGQVFVNLRGFDPDRPPADPAEVVRDVLDAFGVPVHAVPASVAARIGLYRSILAGRRVLLVLDNARDAAQVRPLLPGTPDCRTVVTSRNQMTSLAATESAYQLGLDLLPVDEARDLLARRLGDRVAAEPDAVDELIGLCARLPLALAVVAARASARPAFPLAVITDELRRARGSLDPFDAGEAAVDVRVVLSCSYECLRPAAKTLLRRLGGHPGPDVSAPAAASLAGTAPDEIRPVLAELTDAHLLTEHAPGRYSLHDLLRAFAAERACRTDPVADRRAAARRCLDHYLHTAHRAAVLLHPDRDAIVLDPPAAGVTPEPLPGRDAARAWFEREHPVLVGLVAQAAADGFATHAWRLAWAVADFLDWRGHWRDFAGVQQRALAAAASAGDRTGQIHARRMMARACNRLGRHDEARTHLDRAIALCRETGDAGTEAYCHLNLALALECGGAFRRALAHARTALDLFEGAGQPTGYAASLGVVGWYHALVGEYPQALENCRTAVALQEDGGQVAPSTLDSLGYAYHHLGRHREAAAAYRRAIDLYRDAGDRFHEADTLVHLGDSLRAAGAAAQATLSLRQALTILEDLEHPAAADLRARLPA</sequence>
<keyword evidence="4" id="KW-1185">Reference proteome</keyword>
<dbReference type="InterPro" id="IPR027417">
    <property type="entry name" value="P-loop_NTPase"/>
</dbReference>
<dbReference type="EMBL" id="BOPG01000023">
    <property type="protein sequence ID" value="GIJ55990.1"/>
    <property type="molecule type" value="Genomic_DNA"/>
</dbReference>
<dbReference type="InterPro" id="IPR011990">
    <property type="entry name" value="TPR-like_helical_dom_sf"/>
</dbReference>
<dbReference type="PRINTS" id="PR00364">
    <property type="entry name" value="DISEASERSIST"/>
</dbReference>
<dbReference type="InterPro" id="IPR019734">
    <property type="entry name" value="TPR_rpt"/>
</dbReference>
<dbReference type="PROSITE" id="PS50005">
    <property type="entry name" value="TPR"/>
    <property type="match status" value="1"/>
</dbReference>
<feature type="region of interest" description="Disordered" evidence="2">
    <location>
        <begin position="91"/>
        <end position="118"/>
    </location>
</feature>
<dbReference type="PANTHER" id="PTHR47691:SF3">
    <property type="entry name" value="HTH-TYPE TRANSCRIPTIONAL REGULATOR RV0890C-RELATED"/>
    <property type="match status" value="1"/>
</dbReference>
<dbReference type="SUPFAM" id="SSF48452">
    <property type="entry name" value="TPR-like"/>
    <property type="match status" value="2"/>
</dbReference>
<dbReference type="Pfam" id="PF13424">
    <property type="entry name" value="TPR_12"/>
    <property type="match status" value="2"/>
</dbReference>
<dbReference type="RefSeq" id="WP_203993590.1">
    <property type="nucleotide sequence ID" value="NZ_BOPG01000023.1"/>
</dbReference>
<dbReference type="SUPFAM" id="SSF52540">
    <property type="entry name" value="P-loop containing nucleoside triphosphate hydrolases"/>
    <property type="match status" value="1"/>
</dbReference>
<dbReference type="SMART" id="SM00028">
    <property type="entry name" value="TPR"/>
    <property type="match status" value="5"/>
</dbReference>
<feature type="compositionally biased region" description="Basic and acidic residues" evidence="2">
    <location>
        <begin position="94"/>
        <end position="113"/>
    </location>
</feature>
<protein>
    <recommendedName>
        <fullName evidence="5">Tetratricopeptide repeat-containing protein</fullName>
    </recommendedName>
</protein>
<feature type="repeat" description="TPR" evidence="1">
    <location>
        <begin position="685"/>
        <end position="718"/>
    </location>
</feature>
<dbReference type="PANTHER" id="PTHR47691">
    <property type="entry name" value="REGULATOR-RELATED"/>
    <property type="match status" value="1"/>
</dbReference>
<evidence type="ECO:0000256" key="2">
    <source>
        <dbReference type="SAM" id="MobiDB-lite"/>
    </source>
</evidence>
<comment type="caution">
    <text evidence="3">The sequence shown here is derived from an EMBL/GenBank/DDBJ whole genome shotgun (WGS) entry which is preliminary data.</text>
</comment>
<dbReference type="Proteomes" id="UP000612585">
    <property type="component" value="Unassembled WGS sequence"/>
</dbReference>
<organism evidence="3 4">
    <name type="scientific">Virgisporangium aurantiacum</name>
    <dbReference type="NCBI Taxonomy" id="175570"/>
    <lineage>
        <taxon>Bacteria</taxon>
        <taxon>Bacillati</taxon>
        <taxon>Actinomycetota</taxon>
        <taxon>Actinomycetes</taxon>
        <taxon>Micromonosporales</taxon>
        <taxon>Micromonosporaceae</taxon>
        <taxon>Virgisporangium</taxon>
    </lineage>
</organism>
<dbReference type="AlphaFoldDB" id="A0A8J4DYT6"/>
<reference evidence="3" key="1">
    <citation type="submission" date="2021-01" db="EMBL/GenBank/DDBJ databases">
        <title>Whole genome shotgun sequence of Virgisporangium aurantiacum NBRC 16421.</title>
        <authorList>
            <person name="Komaki H."/>
            <person name="Tamura T."/>
        </authorList>
    </citation>
    <scope>NUCLEOTIDE SEQUENCE</scope>
    <source>
        <strain evidence="3">NBRC 16421</strain>
    </source>
</reference>
<dbReference type="Gene3D" id="1.25.40.10">
    <property type="entry name" value="Tetratricopeptide repeat domain"/>
    <property type="match status" value="1"/>
</dbReference>
<gene>
    <name evidence="3" type="ORF">Vau01_035060</name>
</gene>
<dbReference type="GO" id="GO:0043531">
    <property type="term" value="F:ADP binding"/>
    <property type="evidence" value="ECO:0007669"/>
    <property type="project" value="InterPro"/>
</dbReference>
<evidence type="ECO:0000256" key="1">
    <source>
        <dbReference type="PROSITE-ProRule" id="PRU00339"/>
    </source>
</evidence>
<proteinExistence type="predicted"/>
<evidence type="ECO:0000313" key="4">
    <source>
        <dbReference type="Proteomes" id="UP000612585"/>
    </source>
</evidence>
<dbReference type="Gene3D" id="3.40.50.300">
    <property type="entry name" value="P-loop containing nucleotide triphosphate hydrolases"/>
    <property type="match status" value="1"/>
</dbReference>
<evidence type="ECO:0000313" key="3">
    <source>
        <dbReference type="EMBL" id="GIJ55990.1"/>
    </source>
</evidence>
<name>A0A8J4DYT6_9ACTN</name>
<accession>A0A8J4DYT6</accession>